<reference evidence="1 2" key="1">
    <citation type="journal article" date="2022" name="Allergy">
        <title>Genome assembly and annotation of Periplaneta americana reveal a comprehensive cockroach allergen profile.</title>
        <authorList>
            <person name="Wang L."/>
            <person name="Xiong Q."/>
            <person name="Saelim N."/>
            <person name="Wang L."/>
            <person name="Nong W."/>
            <person name="Wan A.T."/>
            <person name="Shi M."/>
            <person name="Liu X."/>
            <person name="Cao Q."/>
            <person name="Hui J.H.L."/>
            <person name="Sookrung N."/>
            <person name="Leung T.F."/>
            <person name="Tungtrongchitr A."/>
            <person name="Tsui S.K.W."/>
        </authorList>
    </citation>
    <scope>NUCLEOTIDE SEQUENCE [LARGE SCALE GENOMIC DNA]</scope>
    <source>
        <strain evidence="1">PWHHKU_190912</strain>
    </source>
</reference>
<sequence>MPSAWAGIEPAISSTESQRYTNYANEADHMDHGSSLCHDLLNTLKDGISHLKKSTETVIKGTLISQNDLNIALCHLMNDITNFRTVKLDATCCLQFGHVMMDQHRMPRWSSNAAYRSKSPLSKPYACKSDGGQEVAGGSQMAAPVVTAKTTWNCTHAYSNIGGQINLCPYLFMASKESVGYLASEGYEGDNAGEMSPGSSTESYPAFARIGLRENPGKNLNQVTCPNRDSNPGHLVSQPDALTVTPQVWTGSRKEYNACSSALSNFLHSPVTSTILAPNIFLSTLFSNTLNLCSSLKVRVDVLQPYRTTAGDLSSKVIYSLLRRKIFQSSELKEALGIKRKKMKFPEMHRTTPGNKIHYSLPYAFSKRYKTPNEELSINSRHSQEINFLDREVSMRVGRCWLRYKDFTFKSLTWINYTWSRKRYNLRKGGGSRNKRNYIKDEKFQQSENRKDKCLTNAVKWKN</sequence>
<accession>A0ABQ8T8M2</accession>
<evidence type="ECO:0000313" key="1">
    <source>
        <dbReference type="EMBL" id="KAJ4442873.1"/>
    </source>
</evidence>
<name>A0ABQ8T8M2_PERAM</name>
<dbReference type="Proteomes" id="UP001148838">
    <property type="component" value="Unassembled WGS sequence"/>
</dbReference>
<comment type="caution">
    <text evidence="1">The sequence shown here is derived from an EMBL/GenBank/DDBJ whole genome shotgun (WGS) entry which is preliminary data.</text>
</comment>
<organism evidence="1 2">
    <name type="scientific">Periplaneta americana</name>
    <name type="common">American cockroach</name>
    <name type="synonym">Blatta americana</name>
    <dbReference type="NCBI Taxonomy" id="6978"/>
    <lineage>
        <taxon>Eukaryota</taxon>
        <taxon>Metazoa</taxon>
        <taxon>Ecdysozoa</taxon>
        <taxon>Arthropoda</taxon>
        <taxon>Hexapoda</taxon>
        <taxon>Insecta</taxon>
        <taxon>Pterygota</taxon>
        <taxon>Neoptera</taxon>
        <taxon>Polyneoptera</taxon>
        <taxon>Dictyoptera</taxon>
        <taxon>Blattodea</taxon>
        <taxon>Blattoidea</taxon>
        <taxon>Blattidae</taxon>
        <taxon>Blattinae</taxon>
        <taxon>Periplaneta</taxon>
    </lineage>
</organism>
<keyword evidence="2" id="KW-1185">Reference proteome</keyword>
<evidence type="ECO:0000313" key="2">
    <source>
        <dbReference type="Proteomes" id="UP001148838"/>
    </source>
</evidence>
<protein>
    <submittedName>
        <fullName evidence="1">Uncharacterized protein</fullName>
    </submittedName>
</protein>
<gene>
    <name evidence="1" type="ORF">ANN_04466</name>
</gene>
<proteinExistence type="predicted"/>
<dbReference type="EMBL" id="JAJSOF020000013">
    <property type="protein sequence ID" value="KAJ4442873.1"/>
    <property type="molecule type" value="Genomic_DNA"/>
</dbReference>